<dbReference type="InterPro" id="IPR029058">
    <property type="entry name" value="AB_hydrolase_fold"/>
</dbReference>
<organism evidence="3 4">
    <name type="scientific">Bosea minatitlanensis</name>
    <dbReference type="NCBI Taxonomy" id="128782"/>
    <lineage>
        <taxon>Bacteria</taxon>
        <taxon>Pseudomonadati</taxon>
        <taxon>Pseudomonadota</taxon>
        <taxon>Alphaproteobacteria</taxon>
        <taxon>Hyphomicrobiales</taxon>
        <taxon>Boseaceae</taxon>
        <taxon>Bosea</taxon>
    </lineage>
</organism>
<name>A0ABW0F4N1_9HYPH</name>
<evidence type="ECO:0000313" key="4">
    <source>
        <dbReference type="Proteomes" id="UP001595976"/>
    </source>
</evidence>
<evidence type="ECO:0000259" key="2">
    <source>
        <dbReference type="Pfam" id="PF12697"/>
    </source>
</evidence>
<evidence type="ECO:0000256" key="1">
    <source>
        <dbReference type="ARBA" id="ARBA00022801"/>
    </source>
</evidence>
<dbReference type="InterPro" id="IPR000073">
    <property type="entry name" value="AB_hydrolase_1"/>
</dbReference>
<dbReference type="Proteomes" id="UP001595976">
    <property type="component" value="Unassembled WGS sequence"/>
</dbReference>
<feature type="domain" description="AB hydrolase-1" evidence="2">
    <location>
        <begin position="19"/>
        <end position="245"/>
    </location>
</feature>
<dbReference type="PANTHER" id="PTHR43798">
    <property type="entry name" value="MONOACYLGLYCEROL LIPASE"/>
    <property type="match status" value="1"/>
</dbReference>
<protein>
    <submittedName>
        <fullName evidence="3">Alpha/beta fold hydrolase</fullName>
    </submittedName>
</protein>
<keyword evidence="1 3" id="KW-0378">Hydrolase</keyword>
<dbReference type="Gene3D" id="3.40.50.1820">
    <property type="entry name" value="alpha/beta hydrolase"/>
    <property type="match status" value="1"/>
</dbReference>
<gene>
    <name evidence="3" type="ORF">ACFPK2_11165</name>
</gene>
<dbReference type="GO" id="GO:0016787">
    <property type="term" value="F:hydrolase activity"/>
    <property type="evidence" value="ECO:0007669"/>
    <property type="project" value="UniProtKB-KW"/>
</dbReference>
<keyword evidence="4" id="KW-1185">Reference proteome</keyword>
<evidence type="ECO:0000313" key="3">
    <source>
        <dbReference type="EMBL" id="MFC5293548.1"/>
    </source>
</evidence>
<comment type="caution">
    <text evidence="3">The sequence shown here is derived from an EMBL/GenBank/DDBJ whole genome shotgun (WGS) entry which is preliminary data.</text>
</comment>
<dbReference type="SUPFAM" id="SSF53474">
    <property type="entry name" value="alpha/beta-Hydrolases"/>
    <property type="match status" value="1"/>
</dbReference>
<dbReference type="RefSeq" id="WP_158448175.1">
    <property type="nucleotide sequence ID" value="NZ_JAOAOS010000013.1"/>
</dbReference>
<reference evidence="4" key="1">
    <citation type="journal article" date="2019" name="Int. J. Syst. Evol. Microbiol.">
        <title>The Global Catalogue of Microorganisms (GCM) 10K type strain sequencing project: providing services to taxonomists for standard genome sequencing and annotation.</title>
        <authorList>
            <consortium name="The Broad Institute Genomics Platform"/>
            <consortium name="The Broad Institute Genome Sequencing Center for Infectious Disease"/>
            <person name="Wu L."/>
            <person name="Ma J."/>
        </authorList>
    </citation>
    <scope>NUCLEOTIDE SEQUENCE [LARGE SCALE GENOMIC DNA]</scope>
    <source>
        <strain evidence="4">CGMCC 1.15643</strain>
    </source>
</reference>
<proteinExistence type="predicted"/>
<sequence length="256" mass="27445">MSSPLLEYEVTGDDRRLGLLLLPPLGADLRYWDACIAQWRGKISCLAPNLRHRVDGQRPRPVTLEEQASDLETLRAALGFERVVPVGSAISTMAAACYAARHPERTAALVLANATARSLPQAASMLAERAEAVRAGGMAAILPQAVERAFLNLPKDRRYDAYLAAFGRQSAEDYAFACLASATFDASALLPAVRCPSLVVAGEHDVLLTPALGQEAAALIPGARFEIMQGAAHFLPYQRPEAFAALVDSFLASTSR</sequence>
<dbReference type="InterPro" id="IPR050266">
    <property type="entry name" value="AB_hydrolase_sf"/>
</dbReference>
<accession>A0ABW0F4N1</accession>
<dbReference type="PANTHER" id="PTHR43798:SF31">
    <property type="entry name" value="AB HYDROLASE SUPERFAMILY PROTEIN YCLE"/>
    <property type="match status" value="1"/>
</dbReference>
<dbReference type="Pfam" id="PF12697">
    <property type="entry name" value="Abhydrolase_6"/>
    <property type="match status" value="1"/>
</dbReference>
<dbReference type="EMBL" id="JBHSLI010000004">
    <property type="protein sequence ID" value="MFC5293548.1"/>
    <property type="molecule type" value="Genomic_DNA"/>
</dbReference>